<dbReference type="GO" id="GO:0004518">
    <property type="term" value="F:nuclease activity"/>
    <property type="evidence" value="ECO:0007669"/>
    <property type="project" value="UniProtKB-KW"/>
</dbReference>
<evidence type="ECO:0000256" key="4">
    <source>
        <dbReference type="ARBA" id="ARBA00022801"/>
    </source>
</evidence>
<dbReference type="EMBL" id="FUXX01000022">
    <property type="protein sequence ID" value="SKA63664.1"/>
    <property type="molecule type" value="Genomic_DNA"/>
</dbReference>
<comment type="subcellular location">
    <subcellularLocation>
        <location evidence="5">Cytoplasm</location>
    </subcellularLocation>
</comment>
<dbReference type="GO" id="GO:0000967">
    <property type="term" value="P:rRNA 5'-end processing"/>
    <property type="evidence" value="ECO:0007669"/>
    <property type="project" value="UniProtKB-UniRule"/>
</dbReference>
<dbReference type="CDD" id="cd16964">
    <property type="entry name" value="YqgF"/>
    <property type="match status" value="1"/>
</dbReference>
<accession>A0A1T4VFB2</accession>
<dbReference type="AlphaFoldDB" id="A0A1T4VFB2"/>
<dbReference type="SUPFAM" id="SSF53098">
    <property type="entry name" value="Ribonuclease H-like"/>
    <property type="match status" value="1"/>
</dbReference>
<dbReference type="Proteomes" id="UP000242432">
    <property type="component" value="Unassembled WGS sequence"/>
</dbReference>
<evidence type="ECO:0000256" key="3">
    <source>
        <dbReference type="ARBA" id="ARBA00022722"/>
    </source>
</evidence>
<evidence type="ECO:0000256" key="5">
    <source>
        <dbReference type="HAMAP-Rule" id="MF_00651"/>
    </source>
</evidence>
<feature type="domain" description="YqgF/RNase H-like" evidence="6">
    <location>
        <begin position="2"/>
        <end position="102"/>
    </location>
</feature>
<dbReference type="EC" id="3.1.-.-" evidence="5"/>
<dbReference type="HAMAP" id="MF_00651">
    <property type="entry name" value="Nuclease_YqgF"/>
    <property type="match status" value="1"/>
</dbReference>
<name>A0A1T4VFB2_9GAMM</name>
<organism evidence="7 8">
    <name type="scientific">Succinivibrio dextrinosolvens DSM 3072</name>
    <dbReference type="NCBI Taxonomy" id="1123324"/>
    <lineage>
        <taxon>Bacteria</taxon>
        <taxon>Pseudomonadati</taxon>
        <taxon>Pseudomonadota</taxon>
        <taxon>Gammaproteobacteria</taxon>
        <taxon>Aeromonadales</taxon>
        <taxon>Succinivibrionaceae</taxon>
        <taxon>Succinivibrio</taxon>
    </lineage>
</organism>
<comment type="similarity">
    <text evidence="5">Belongs to the YqgF HJR family.</text>
</comment>
<dbReference type="Gene3D" id="3.30.420.140">
    <property type="entry name" value="YqgF/RNase H-like domain"/>
    <property type="match status" value="1"/>
</dbReference>
<keyword evidence="4 5" id="KW-0378">Hydrolase</keyword>
<keyword evidence="2 5" id="KW-0690">Ribosome biogenesis</keyword>
<keyword evidence="8" id="KW-1185">Reference proteome</keyword>
<dbReference type="Pfam" id="PF03652">
    <property type="entry name" value="RuvX"/>
    <property type="match status" value="1"/>
</dbReference>
<dbReference type="InterPro" id="IPR005227">
    <property type="entry name" value="YqgF"/>
</dbReference>
<dbReference type="InterPro" id="IPR037027">
    <property type="entry name" value="YqgF/RNaseH-like_dom_sf"/>
</dbReference>
<dbReference type="SMART" id="SM00732">
    <property type="entry name" value="YqgFc"/>
    <property type="match status" value="1"/>
</dbReference>
<dbReference type="GO" id="GO:0005829">
    <property type="term" value="C:cytosol"/>
    <property type="evidence" value="ECO:0007669"/>
    <property type="project" value="TreeGrafter"/>
</dbReference>
<dbReference type="InterPro" id="IPR012337">
    <property type="entry name" value="RNaseH-like_sf"/>
</dbReference>
<evidence type="ECO:0000256" key="1">
    <source>
        <dbReference type="ARBA" id="ARBA00022490"/>
    </source>
</evidence>
<dbReference type="PANTHER" id="PTHR33317:SF4">
    <property type="entry name" value="POLYNUCLEOTIDYL TRANSFERASE, RIBONUCLEASE H-LIKE SUPERFAMILY PROTEIN"/>
    <property type="match status" value="1"/>
</dbReference>
<protein>
    <recommendedName>
        <fullName evidence="5">Putative pre-16S rRNA nuclease</fullName>
        <ecNumber evidence="5">3.1.-.-</ecNumber>
    </recommendedName>
</protein>
<comment type="function">
    <text evidence="5">Could be a nuclease involved in processing of the 5'-end of pre-16S rRNA.</text>
</comment>
<dbReference type="PANTHER" id="PTHR33317">
    <property type="entry name" value="POLYNUCLEOTIDYL TRANSFERASE, RIBONUCLEASE H-LIKE SUPERFAMILY PROTEIN"/>
    <property type="match status" value="1"/>
</dbReference>
<evidence type="ECO:0000256" key="2">
    <source>
        <dbReference type="ARBA" id="ARBA00022517"/>
    </source>
</evidence>
<keyword evidence="1 5" id="KW-0963">Cytoplasm</keyword>
<evidence type="ECO:0000313" key="8">
    <source>
        <dbReference type="Proteomes" id="UP000242432"/>
    </source>
</evidence>
<dbReference type="GO" id="GO:0016788">
    <property type="term" value="F:hydrolase activity, acting on ester bonds"/>
    <property type="evidence" value="ECO:0007669"/>
    <property type="project" value="UniProtKB-UniRule"/>
</dbReference>
<keyword evidence="3 5" id="KW-0540">Nuclease</keyword>
<gene>
    <name evidence="7" type="ORF">SAMN02745213_01433</name>
</gene>
<dbReference type="RefSeq" id="WP_078928884.1">
    <property type="nucleotide sequence ID" value="NZ_FUXX01000022.1"/>
</dbReference>
<evidence type="ECO:0000259" key="6">
    <source>
        <dbReference type="SMART" id="SM00732"/>
    </source>
</evidence>
<proteinExistence type="inferred from homology"/>
<reference evidence="8" key="1">
    <citation type="submission" date="2017-02" db="EMBL/GenBank/DDBJ databases">
        <authorList>
            <person name="Varghese N."/>
            <person name="Submissions S."/>
        </authorList>
    </citation>
    <scope>NUCLEOTIDE SEQUENCE [LARGE SCALE GENOMIC DNA]</scope>
    <source>
        <strain evidence="8">DSM 3072</strain>
    </source>
</reference>
<dbReference type="NCBIfam" id="TIGR00250">
    <property type="entry name" value="RNAse_H_YqgF"/>
    <property type="match status" value="1"/>
</dbReference>
<dbReference type="InterPro" id="IPR006641">
    <property type="entry name" value="YqgF/RNaseH-like_dom"/>
</dbReference>
<evidence type="ECO:0000313" key="7">
    <source>
        <dbReference type="EMBL" id="SKA63664.1"/>
    </source>
</evidence>
<dbReference type="STRING" id="83771.SAMN02910357_00408"/>
<sequence>MSTILAFDFGLHHIGVATGNTTTRTCSPQKSIQARDGIPNADALDKLVRDWLPAVFVVGLPLNMDGTEQEMTFKARKFGNRLKEKYKKEVVFIDERLTSASAKEEIFERGGFRALAKDKGAIDSLSAVTILEQYFSEHV</sequence>